<reference evidence="1 2" key="1">
    <citation type="journal article" date="2020" name="Nat. Food">
        <title>A phased Vanilla planifolia genome enables genetic improvement of flavour and production.</title>
        <authorList>
            <person name="Hasing T."/>
            <person name="Tang H."/>
            <person name="Brym M."/>
            <person name="Khazi F."/>
            <person name="Huang T."/>
            <person name="Chambers A.H."/>
        </authorList>
    </citation>
    <scope>NUCLEOTIDE SEQUENCE [LARGE SCALE GENOMIC DNA]</scope>
    <source>
        <tissue evidence="1">Leaf</tissue>
    </source>
</reference>
<organism evidence="1 2">
    <name type="scientific">Vanilla planifolia</name>
    <name type="common">Vanilla</name>
    <dbReference type="NCBI Taxonomy" id="51239"/>
    <lineage>
        <taxon>Eukaryota</taxon>
        <taxon>Viridiplantae</taxon>
        <taxon>Streptophyta</taxon>
        <taxon>Embryophyta</taxon>
        <taxon>Tracheophyta</taxon>
        <taxon>Spermatophyta</taxon>
        <taxon>Magnoliopsida</taxon>
        <taxon>Liliopsida</taxon>
        <taxon>Asparagales</taxon>
        <taxon>Orchidaceae</taxon>
        <taxon>Vanilloideae</taxon>
        <taxon>Vanilleae</taxon>
        <taxon>Vanilla</taxon>
    </lineage>
</organism>
<gene>
    <name evidence="1" type="ORF">HPP92_025623</name>
</gene>
<dbReference type="Proteomes" id="UP000639772">
    <property type="component" value="Unassembled WGS sequence"/>
</dbReference>
<protein>
    <submittedName>
        <fullName evidence="1">Uncharacterized protein</fullName>
    </submittedName>
</protein>
<name>A0A835PMB9_VANPL</name>
<evidence type="ECO:0000313" key="1">
    <source>
        <dbReference type="EMBL" id="KAG0454319.1"/>
    </source>
</evidence>
<proteinExistence type="predicted"/>
<accession>A0A835PMB9</accession>
<comment type="caution">
    <text evidence="1">The sequence shown here is derived from an EMBL/GenBank/DDBJ whole genome shotgun (WGS) entry which is preliminary data.</text>
</comment>
<dbReference type="AlphaFoldDB" id="A0A835PMB9"/>
<dbReference type="EMBL" id="JADCNM010000014">
    <property type="protein sequence ID" value="KAG0454319.1"/>
    <property type="molecule type" value="Genomic_DNA"/>
</dbReference>
<evidence type="ECO:0000313" key="2">
    <source>
        <dbReference type="Proteomes" id="UP000639772"/>
    </source>
</evidence>
<sequence length="141" mass="15761">MAVSESSCEFSKEQLAYPRAHHKRIHLIAQRGSIIFFFLLFSVVDPPKALARNPGSRAFFQSPKHDGGGRGSLAWGRLGFCCACKTFMKGNRITNKASEKGVWLKKKAFCFVLFSMFLTENELLCKCDAQNLGVPKGLQEQ</sequence>